<keyword evidence="2" id="KW-0255">Endonuclease</keyword>
<gene>
    <name evidence="2" type="primary">orf373</name>
</gene>
<geneLocation type="chloroplast" evidence="2"/>
<dbReference type="Gene3D" id="3.10.28.10">
    <property type="entry name" value="Homing endonucleases"/>
    <property type="match status" value="2"/>
</dbReference>
<dbReference type="AlphaFoldDB" id="A0A097KK37"/>
<proteinExistence type="predicted"/>
<feature type="domain" description="Homing endonuclease LAGLIDADG" evidence="1">
    <location>
        <begin position="241"/>
        <end position="344"/>
    </location>
</feature>
<dbReference type="Pfam" id="PF00961">
    <property type="entry name" value="LAGLIDADG_1"/>
    <property type="match status" value="2"/>
</dbReference>
<name>A0A097KK37_9CHLO</name>
<keyword evidence="2" id="KW-0150">Chloroplast</keyword>
<sequence length="373" mass="44143">MNIRKNLGSSETIREAFSTINTLKKNKLFKSAAFVVWPNKNSLRNSKHIETLLRVETKTSYRLNLHRKHKIKGAESCMLKMNSKRLLSNFQNTSSVIITEKFTFPTCLFPEHKKNIDLSFLEWFVGFSEGTSCFCWRIIQNRPRLYFEIIQTDVKLMYKIRTTLGFGKISSLIHNNQTYWRYGVENKANLQRIMLLFNGNFVLPEKYIKFKEWVILGKDIWPENFFLRNQRQRVSLNNGWLSGFIEAQGLFYATFTHNTLNLEASNFSQKLTLIQKKTNQDCSVLQEMLILFQSLSKIDSVKKPGCDIIEFDSLTSQTCIINYLSRFPLRGNKKITFRRWWRIYLRRRTQEIRPISLKTIAKYKQLCFKINNN</sequence>
<keyword evidence="2" id="KW-0378">Hydrolase</keyword>
<dbReference type="SUPFAM" id="SSF55608">
    <property type="entry name" value="Homing endonucleases"/>
    <property type="match status" value="2"/>
</dbReference>
<dbReference type="InterPro" id="IPR004860">
    <property type="entry name" value="LAGLIDADG_dom"/>
</dbReference>
<protein>
    <submittedName>
        <fullName evidence="2">Putative LAGLIDADG homing endonuclease</fullName>
    </submittedName>
</protein>
<evidence type="ECO:0000313" key="2">
    <source>
        <dbReference type="EMBL" id="AIT93543.1"/>
    </source>
</evidence>
<dbReference type="PANTHER" id="PTHR36181:SF2">
    <property type="entry name" value="INTRON-ENCODED ENDONUCLEASE AI3-RELATED"/>
    <property type="match status" value="1"/>
</dbReference>
<keyword evidence="2" id="KW-0934">Plastid</keyword>
<dbReference type="EMBL" id="KM462862">
    <property type="protein sequence ID" value="AIT93543.1"/>
    <property type="molecule type" value="Genomic_DNA"/>
</dbReference>
<keyword evidence="2" id="KW-0540">Nuclease</keyword>
<dbReference type="GO" id="GO:0005739">
    <property type="term" value="C:mitochondrion"/>
    <property type="evidence" value="ECO:0007669"/>
    <property type="project" value="UniProtKB-ARBA"/>
</dbReference>
<evidence type="ECO:0000259" key="1">
    <source>
        <dbReference type="Pfam" id="PF00961"/>
    </source>
</evidence>
<reference evidence="2" key="1">
    <citation type="journal article" date="2014" name="BMC Evol. Biol.">
        <title>Chloroplast phylogenomic analysis resolves deep-level relationships within the green algal class Trebouxiophyceae.</title>
        <authorList>
            <person name="Lemieux C."/>
            <person name="Otis C."/>
            <person name="Turmel M."/>
        </authorList>
    </citation>
    <scope>NUCLEOTIDE SEQUENCE</scope>
</reference>
<dbReference type="InterPro" id="IPR051289">
    <property type="entry name" value="LAGLIDADG_Endonuclease"/>
</dbReference>
<dbReference type="GO" id="GO:0004519">
    <property type="term" value="F:endonuclease activity"/>
    <property type="evidence" value="ECO:0007669"/>
    <property type="project" value="UniProtKB-KW"/>
</dbReference>
<organism evidence="2">
    <name type="scientific">Prasiolopsis wulf-kochii</name>
    <dbReference type="NCBI Taxonomy" id="3239232"/>
    <lineage>
        <taxon>Eukaryota</taxon>
        <taxon>Viridiplantae</taxon>
        <taxon>Chlorophyta</taxon>
        <taxon>core chlorophytes</taxon>
        <taxon>Trebouxiophyceae</taxon>
        <taxon>Prasiolales</taxon>
        <taxon>Prasiolaceae</taxon>
        <taxon>Prasiolopsis</taxon>
    </lineage>
</organism>
<dbReference type="InterPro" id="IPR027434">
    <property type="entry name" value="Homing_endonucl"/>
</dbReference>
<accession>A0A097KK37</accession>
<dbReference type="PANTHER" id="PTHR36181">
    <property type="entry name" value="INTRON-ENCODED ENDONUCLEASE AI3-RELATED"/>
    <property type="match status" value="1"/>
</dbReference>
<feature type="domain" description="Homing endonuclease LAGLIDADG" evidence="1">
    <location>
        <begin position="125"/>
        <end position="214"/>
    </location>
</feature>